<organism evidence="1 2">
    <name type="scientific">Escherichia phage vB_EcoS_FFH_1</name>
    <dbReference type="NCBI Taxonomy" id="1446489"/>
    <lineage>
        <taxon>Viruses</taxon>
        <taxon>Duplodnaviria</taxon>
        <taxon>Heunggongvirae</taxon>
        <taxon>Uroviricota</taxon>
        <taxon>Caudoviricetes</taxon>
        <taxon>Demerecviridae</taxon>
        <taxon>Markadamsvirinae</taxon>
        <taxon>Tequintavirus</taxon>
        <taxon>Tequintavirus FFH1</taxon>
    </lineage>
</organism>
<evidence type="ECO:0000313" key="1">
    <source>
        <dbReference type="EMBL" id="AHN83469.1"/>
    </source>
</evidence>
<dbReference type="Proteomes" id="UP000026908">
    <property type="component" value="Segment"/>
</dbReference>
<dbReference type="RefSeq" id="YP_009031658.1">
    <property type="nucleotide sequence ID" value="NC_024139.1"/>
</dbReference>
<reference evidence="1 2" key="1">
    <citation type="journal article" date="2014" name="Genome Announc.">
        <title>Complete Genome Sequences of Two Escherichia coli O157:H7 Phages Effective in Limiting Contamination of Food Products.</title>
        <authorList>
            <person name="Hong Y."/>
            <person name="Pan Y."/>
            <person name="Harman N.J."/>
            <person name="Ebner P.D."/>
        </authorList>
    </citation>
    <scope>NUCLEOTIDE SEQUENCE [LARGE SCALE GENOMIC DNA]</scope>
</reference>
<name>A0A023MHX8_9CAUD</name>
<dbReference type="KEGG" id="vg:19487004"/>
<dbReference type="OrthoDB" id="18152at10239"/>
<dbReference type="EMBL" id="KJ190157">
    <property type="protein sequence ID" value="AHN83469.1"/>
    <property type="molecule type" value="Genomic_DNA"/>
</dbReference>
<protein>
    <submittedName>
        <fullName evidence="1">Uncharacterized protein</fullName>
    </submittedName>
</protein>
<proteinExistence type="predicted"/>
<dbReference type="GeneID" id="19487004"/>
<keyword evidence="2" id="KW-1185">Reference proteome</keyword>
<evidence type="ECO:0000313" key="2">
    <source>
        <dbReference type="Proteomes" id="UP000026908"/>
    </source>
</evidence>
<sequence length="144" mass="16771">MGSSHTRGYQRTTRNRGIPMNYAYLIINNNVVCGTRAVEMGITEEKYKSLPEKEQQYYVEEAAWEYAEVYPEEREDCLTLVVSLGLVGCDTEVDTDLETLEEWEELDISAKNSLIREAFWEAVDCHVVFEPNDEEAEKHTNHWR</sequence>
<accession>A0A023MHX8</accession>